<gene>
    <name evidence="2" type="ORF">J8J14_14730</name>
</gene>
<comment type="caution">
    <text evidence="2">The sequence shown here is derived from an EMBL/GenBank/DDBJ whole genome shotgun (WGS) entry which is preliminary data.</text>
</comment>
<accession>A0ABS4AG98</accession>
<keyword evidence="3" id="KW-1185">Reference proteome</keyword>
<feature type="chain" id="PRO_5045402764" evidence="1">
    <location>
        <begin position="22"/>
        <end position="170"/>
    </location>
</feature>
<sequence length="170" mass="17469">MTPRPTRILLGGMLLLGACSASPPVGLPSTPEEMVAAHPEAVQEVSALSCEAILAQFGDPERMARERAEVAAAMRQAEPPPGLVAVEAMSVAQLGLSMLPLPPMVSLPVNLAMGAAQSLAASTVGPQENAATRLIERYAARHAAMAQRFGAGDCARQLTEAPAGIPATPL</sequence>
<evidence type="ECO:0000313" key="3">
    <source>
        <dbReference type="Proteomes" id="UP000681594"/>
    </source>
</evidence>
<reference evidence="2 3" key="1">
    <citation type="submission" date="2021-03" db="EMBL/GenBank/DDBJ databases">
        <authorList>
            <person name="So Y."/>
        </authorList>
    </citation>
    <scope>NUCLEOTIDE SEQUENCE [LARGE SCALE GENOMIC DNA]</scope>
    <source>
        <strain evidence="2 3">SSH11</strain>
    </source>
</reference>
<name>A0ABS4AG98_9PROT</name>
<keyword evidence="1" id="KW-0732">Signal</keyword>
<dbReference type="Proteomes" id="UP000681594">
    <property type="component" value="Unassembled WGS sequence"/>
</dbReference>
<evidence type="ECO:0000313" key="2">
    <source>
        <dbReference type="EMBL" id="MBP0446030.1"/>
    </source>
</evidence>
<organism evidence="2 3">
    <name type="scientific">Pararoseomonas baculiformis</name>
    <dbReference type="NCBI Taxonomy" id="2820812"/>
    <lineage>
        <taxon>Bacteria</taxon>
        <taxon>Pseudomonadati</taxon>
        <taxon>Pseudomonadota</taxon>
        <taxon>Alphaproteobacteria</taxon>
        <taxon>Acetobacterales</taxon>
        <taxon>Acetobacteraceae</taxon>
        <taxon>Pararoseomonas</taxon>
    </lineage>
</organism>
<dbReference type="RefSeq" id="WP_209380295.1">
    <property type="nucleotide sequence ID" value="NZ_JAGIZB010000013.1"/>
</dbReference>
<proteinExistence type="predicted"/>
<feature type="signal peptide" evidence="1">
    <location>
        <begin position="1"/>
        <end position="21"/>
    </location>
</feature>
<dbReference type="PROSITE" id="PS51257">
    <property type="entry name" value="PROKAR_LIPOPROTEIN"/>
    <property type="match status" value="1"/>
</dbReference>
<dbReference type="EMBL" id="JAGIZB010000013">
    <property type="protein sequence ID" value="MBP0446030.1"/>
    <property type="molecule type" value="Genomic_DNA"/>
</dbReference>
<evidence type="ECO:0000256" key="1">
    <source>
        <dbReference type="SAM" id="SignalP"/>
    </source>
</evidence>
<protein>
    <submittedName>
        <fullName evidence="2">Uncharacterized protein</fullName>
    </submittedName>
</protein>